<evidence type="ECO:0000313" key="2">
    <source>
        <dbReference type="Proteomes" id="UP000299102"/>
    </source>
</evidence>
<proteinExistence type="predicted"/>
<evidence type="ECO:0000313" key="1">
    <source>
        <dbReference type="EMBL" id="GBP23021.1"/>
    </source>
</evidence>
<accession>A0A4C1U9H9</accession>
<dbReference type="Proteomes" id="UP000299102">
    <property type="component" value="Unassembled WGS sequence"/>
</dbReference>
<comment type="caution">
    <text evidence="1">The sequence shown here is derived from an EMBL/GenBank/DDBJ whole genome shotgun (WGS) entry which is preliminary data.</text>
</comment>
<name>A0A4C1U9H9_EUMVA</name>
<reference evidence="1 2" key="1">
    <citation type="journal article" date="2019" name="Commun. Biol.">
        <title>The bagworm genome reveals a unique fibroin gene that provides high tensile strength.</title>
        <authorList>
            <person name="Kono N."/>
            <person name="Nakamura H."/>
            <person name="Ohtoshi R."/>
            <person name="Tomita M."/>
            <person name="Numata K."/>
            <person name="Arakawa K."/>
        </authorList>
    </citation>
    <scope>NUCLEOTIDE SEQUENCE [LARGE SCALE GENOMIC DNA]</scope>
</reference>
<protein>
    <submittedName>
        <fullName evidence="1">Uncharacterized protein</fullName>
    </submittedName>
</protein>
<gene>
    <name evidence="1" type="ORF">EVAR_15695_1</name>
</gene>
<dbReference type="EMBL" id="BGZK01000146">
    <property type="protein sequence ID" value="GBP23021.1"/>
    <property type="molecule type" value="Genomic_DNA"/>
</dbReference>
<sequence length="91" mass="10292">MWQRSRARDGACGAASQRNIVMTLFMNIADFAFRTTLSGCRPRPLVREPTDWYRKRGSWRGDFRVPAAGRGLVTHHQLAAGGRDTPAYIKK</sequence>
<dbReference type="AlphaFoldDB" id="A0A4C1U9H9"/>
<keyword evidence="2" id="KW-1185">Reference proteome</keyword>
<organism evidence="1 2">
    <name type="scientific">Eumeta variegata</name>
    <name type="common">Bagworm moth</name>
    <name type="synonym">Eumeta japonica</name>
    <dbReference type="NCBI Taxonomy" id="151549"/>
    <lineage>
        <taxon>Eukaryota</taxon>
        <taxon>Metazoa</taxon>
        <taxon>Ecdysozoa</taxon>
        <taxon>Arthropoda</taxon>
        <taxon>Hexapoda</taxon>
        <taxon>Insecta</taxon>
        <taxon>Pterygota</taxon>
        <taxon>Neoptera</taxon>
        <taxon>Endopterygota</taxon>
        <taxon>Lepidoptera</taxon>
        <taxon>Glossata</taxon>
        <taxon>Ditrysia</taxon>
        <taxon>Tineoidea</taxon>
        <taxon>Psychidae</taxon>
        <taxon>Oiketicinae</taxon>
        <taxon>Eumeta</taxon>
    </lineage>
</organism>